<keyword evidence="2" id="KW-1185">Reference proteome</keyword>
<protein>
    <submittedName>
        <fullName evidence="1">Uncharacterized protein</fullName>
    </submittedName>
</protein>
<reference evidence="2" key="1">
    <citation type="journal article" date="2019" name="Int. J. Syst. Evol. Microbiol.">
        <title>The Global Catalogue of Microorganisms (GCM) 10K type strain sequencing project: providing services to taxonomists for standard genome sequencing and annotation.</title>
        <authorList>
            <consortium name="The Broad Institute Genomics Platform"/>
            <consortium name="The Broad Institute Genome Sequencing Center for Infectious Disease"/>
            <person name="Wu L."/>
            <person name="Ma J."/>
        </authorList>
    </citation>
    <scope>NUCLEOTIDE SEQUENCE [LARGE SCALE GENOMIC DNA]</scope>
    <source>
        <strain evidence="2">CGMCC 1.15342</strain>
    </source>
</reference>
<accession>A0ABQ1L1N6</accession>
<evidence type="ECO:0000313" key="2">
    <source>
        <dbReference type="Proteomes" id="UP000597338"/>
    </source>
</evidence>
<gene>
    <name evidence="1" type="ORF">GCM10011386_02770</name>
</gene>
<evidence type="ECO:0000313" key="1">
    <source>
        <dbReference type="EMBL" id="GGC14501.1"/>
    </source>
</evidence>
<comment type="caution">
    <text evidence="1">The sequence shown here is derived from an EMBL/GenBank/DDBJ whole genome shotgun (WGS) entry which is preliminary data.</text>
</comment>
<sequence length="151" mass="17140">MDIARTTLRIDFASYVRHIIAQTDIAALECEVYGLVRPLKVPVQVGDPAVVLAELLDTAVRHKAPFDKALLENRGYPVGIFYVGFPTGKLPDEVGIDQLDIKIRFQDTPQRYPVHARALHSDMADMKFHQRITQTLKIRGQGTEYFFDLFP</sequence>
<proteinExistence type="predicted"/>
<organism evidence="1 2">
    <name type="scientific">Parapedobacter defluvii</name>
    <dbReference type="NCBI Taxonomy" id="2045106"/>
    <lineage>
        <taxon>Bacteria</taxon>
        <taxon>Pseudomonadati</taxon>
        <taxon>Bacteroidota</taxon>
        <taxon>Sphingobacteriia</taxon>
        <taxon>Sphingobacteriales</taxon>
        <taxon>Sphingobacteriaceae</taxon>
        <taxon>Parapedobacter</taxon>
    </lineage>
</organism>
<dbReference type="EMBL" id="BMIK01000001">
    <property type="protein sequence ID" value="GGC14501.1"/>
    <property type="molecule type" value="Genomic_DNA"/>
</dbReference>
<dbReference type="Proteomes" id="UP000597338">
    <property type="component" value="Unassembled WGS sequence"/>
</dbReference>
<name>A0ABQ1L1N6_9SPHI</name>